<evidence type="ECO:0000256" key="2">
    <source>
        <dbReference type="SAM" id="Phobius"/>
    </source>
</evidence>
<feature type="transmembrane region" description="Helical" evidence="2">
    <location>
        <begin position="107"/>
        <end position="131"/>
    </location>
</feature>
<keyword evidence="2" id="KW-1133">Transmembrane helix</keyword>
<evidence type="ECO:0000313" key="5">
    <source>
        <dbReference type="Proteomes" id="UP000532194"/>
    </source>
</evidence>
<dbReference type="SUPFAM" id="SSF54001">
    <property type="entry name" value="Cysteine proteinases"/>
    <property type="match status" value="1"/>
</dbReference>
<dbReference type="Gene3D" id="3.10.620.30">
    <property type="match status" value="1"/>
</dbReference>
<proteinExistence type="predicted"/>
<keyword evidence="2" id="KW-0812">Transmembrane</keyword>
<protein>
    <recommendedName>
        <fullName evidence="3">Transglutaminase-like domain-containing protein</fullName>
    </recommendedName>
</protein>
<feature type="compositionally biased region" description="Polar residues" evidence="1">
    <location>
        <begin position="39"/>
        <end position="53"/>
    </location>
</feature>
<feature type="compositionally biased region" description="Polar residues" evidence="1">
    <location>
        <begin position="1"/>
        <end position="14"/>
    </location>
</feature>
<dbReference type="EMBL" id="JAAIII010000008">
    <property type="protein sequence ID" value="NMM95072.1"/>
    <property type="molecule type" value="Genomic_DNA"/>
</dbReference>
<dbReference type="InterPro" id="IPR002931">
    <property type="entry name" value="Transglutaminase-like"/>
</dbReference>
<evidence type="ECO:0000259" key="3">
    <source>
        <dbReference type="SMART" id="SM00460"/>
    </source>
</evidence>
<comment type="caution">
    <text evidence="4">The sequence shown here is derived from an EMBL/GenBank/DDBJ whole genome shotgun (WGS) entry which is preliminary data.</text>
</comment>
<accession>A0A7Y0HUD7</accession>
<dbReference type="InterPro" id="IPR038765">
    <property type="entry name" value="Papain-like_cys_pep_sf"/>
</dbReference>
<dbReference type="SMART" id="SM00460">
    <property type="entry name" value="TGc"/>
    <property type="match status" value="1"/>
</dbReference>
<evidence type="ECO:0000313" key="4">
    <source>
        <dbReference type="EMBL" id="NMM95072.1"/>
    </source>
</evidence>
<feature type="domain" description="Transglutaminase-like" evidence="3">
    <location>
        <begin position="778"/>
        <end position="834"/>
    </location>
</feature>
<feature type="compositionally biased region" description="Low complexity" evidence="1">
    <location>
        <begin position="60"/>
        <end position="80"/>
    </location>
</feature>
<sequence>MTSNEATPNSSNEPRSGAQQPQPAQQPYPRQWPQQQAPYTPQSGYMPQQSAYVSQPAQPPYGYAPQQQAPYAQQPGQPQPTYGMAPNLANHTSHAKPKRPWNKGKKLAAIIAAIVAVVLVVTGGTIGFFVWKKANSPITMTKEQAYGDYFDTSKYELLDPVIDVDAEYEWRIPFNSSVDLKQVAKDAGLSDKALETVSEYADEELGDTGCLVACVFADPNLTLPVEMFSSRTPNDQGNGSVEGADAFVAVSGSHELANGDYGWSGFPAYYIVHYVDADGKKLDKPQVRLFTVRDDNAGTLPTTTSITTSVDGRGVFGARWDPVEGAKQYRVDLIIDGRTDDVPYMPITRTTITTVDSTEMNLFDSPGFCGIGDGSGDKKTGEECRDTTKDDAGFERGYQIMNGQLAGINRQNEDDILTCALDSGTYCTDRYGNDSTFDVKTDNFPAWLAVTAIDEKGREGLTQTTSINSILGQVPIKAAGQAELNADLEGMQKYGFDVDPSYDQLFPKAFSFTTMADGHTQTGYRTFDTSKAAAANRDGYYIPYTTPGTMLTGDLLIYASNWGNEQPDASRLLDFFNTRMASYANTAPPTGWTDPLAFAPDTDWKPWASKDIDSKPIGKNDVESYHPFGSTDFSRYLAENILAGHQVIDITEFLASPSAPIIRDVMREVSEQNPYVTAGSEDVRINMVSRDGKKLLYVWYPDGWANDVQRMHQRVTEAAASVTGNDEKTKAQQIENWIAANGQYDYDAYNGHLQLKAQSGSSPYETYERYPYAWTSGILLKGKGVCASYADAFTAIAREVGLETLSVTGDVAAGRHAWNRVKIDNQWLDTDPTWDDPADTSATVARTDYQLQPVNQLRGHTADDYWMLSEKIDQYGGR</sequence>
<feature type="region of interest" description="Disordered" evidence="1">
    <location>
        <begin position="1"/>
        <end position="100"/>
    </location>
</feature>
<keyword evidence="5" id="KW-1185">Reference proteome</keyword>
<dbReference type="Pfam" id="PF01841">
    <property type="entry name" value="Transglut_core"/>
    <property type="match status" value="1"/>
</dbReference>
<gene>
    <name evidence="4" type="ORF">G1C95_2260</name>
</gene>
<keyword evidence="2" id="KW-0472">Membrane</keyword>
<evidence type="ECO:0000256" key="1">
    <source>
        <dbReference type="SAM" id="MobiDB-lite"/>
    </source>
</evidence>
<organism evidence="4 5">
    <name type="scientific">Bifidobacterium oedipodis</name>
    <dbReference type="NCBI Taxonomy" id="2675322"/>
    <lineage>
        <taxon>Bacteria</taxon>
        <taxon>Bacillati</taxon>
        <taxon>Actinomycetota</taxon>
        <taxon>Actinomycetes</taxon>
        <taxon>Bifidobacteriales</taxon>
        <taxon>Bifidobacteriaceae</taxon>
        <taxon>Bifidobacterium</taxon>
    </lineage>
</organism>
<reference evidence="4 5" key="1">
    <citation type="submission" date="2020-02" db="EMBL/GenBank/DDBJ databases">
        <title>Characterization of phylogenetic diversity of novel bifidobacterial species isolated in Czech ZOOs.</title>
        <authorList>
            <person name="Lugli G.A."/>
            <person name="Vera N.B."/>
            <person name="Ventura M."/>
        </authorList>
    </citation>
    <scope>NUCLEOTIDE SEQUENCE [LARGE SCALE GENOMIC DNA]</scope>
    <source>
        <strain evidence="4 5">DSM 109957</strain>
    </source>
</reference>
<feature type="compositionally biased region" description="Low complexity" evidence="1">
    <location>
        <begin position="18"/>
        <end position="38"/>
    </location>
</feature>
<dbReference type="Proteomes" id="UP000532194">
    <property type="component" value="Unassembled WGS sequence"/>
</dbReference>
<name>A0A7Y0HUD7_9BIFI</name>
<dbReference type="AlphaFoldDB" id="A0A7Y0HUD7"/>